<sequence length="196" mass="22083">MAWGSLSSTRASSQAAAKRKVLALKRLEAARAKQMTAEPLHLRSSRSSPSRLSRAKTERHVLTPDFGTISIKGGSSSVREQRYEHRCFRVLPPAGLDVYQDVEHIGVSHAKLGHLDCGQMFDEVCTIRSKCRLISRIIEPYQNGYVVKVNEFGRPTCEQVLEKVNDEWRPLTRPVRQRMMAQIERCNAAPLSLARA</sequence>
<accession>A0AB34J8T0</accession>
<keyword evidence="3" id="KW-1185">Reference proteome</keyword>
<gene>
    <name evidence="2" type="ORF">AB1Y20_002330</name>
</gene>
<comment type="caution">
    <text evidence="2">The sequence shown here is derived from an EMBL/GenBank/DDBJ whole genome shotgun (WGS) entry which is preliminary data.</text>
</comment>
<evidence type="ECO:0000256" key="1">
    <source>
        <dbReference type="SAM" id="MobiDB-lite"/>
    </source>
</evidence>
<evidence type="ECO:0000313" key="3">
    <source>
        <dbReference type="Proteomes" id="UP001515480"/>
    </source>
</evidence>
<dbReference type="EMBL" id="JBGBPQ010000011">
    <property type="protein sequence ID" value="KAL1515714.1"/>
    <property type="molecule type" value="Genomic_DNA"/>
</dbReference>
<name>A0AB34J8T0_PRYPA</name>
<feature type="region of interest" description="Disordered" evidence="1">
    <location>
        <begin position="34"/>
        <end position="56"/>
    </location>
</feature>
<evidence type="ECO:0000313" key="2">
    <source>
        <dbReference type="EMBL" id="KAL1515714.1"/>
    </source>
</evidence>
<dbReference type="AlphaFoldDB" id="A0AB34J8T0"/>
<organism evidence="2 3">
    <name type="scientific">Prymnesium parvum</name>
    <name type="common">Toxic golden alga</name>
    <dbReference type="NCBI Taxonomy" id="97485"/>
    <lineage>
        <taxon>Eukaryota</taxon>
        <taxon>Haptista</taxon>
        <taxon>Haptophyta</taxon>
        <taxon>Prymnesiophyceae</taxon>
        <taxon>Prymnesiales</taxon>
        <taxon>Prymnesiaceae</taxon>
        <taxon>Prymnesium</taxon>
    </lineage>
</organism>
<proteinExistence type="predicted"/>
<dbReference type="Proteomes" id="UP001515480">
    <property type="component" value="Unassembled WGS sequence"/>
</dbReference>
<protein>
    <submittedName>
        <fullName evidence="2">Uncharacterized protein</fullName>
    </submittedName>
</protein>
<reference evidence="2 3" key="1">
    <citation type="journal article" date="2024" name="Science">
        <title>Giant polyketide synthase enzymes in the biosynthesis of giant marine polyether toxins.</title>
        <authorList>
            <person name="Fallon T.R."/>
            <person name="Shende V.V."/>
            <person name="Wierzbicki I.H."/>
            <person name="Pendleton A.L."/>
            <person name="Watervoot N.F."/>
            <person name="Auber R.P."/>
            <person name="Gonzalez D.J."/>
            <person name="Wisecaver J.H."/>
            <person name="Moore B.S."/>
        </authorList>
    </citation>
    <scope>NUCLEOTIDE SEQUENCE [LARGE SCALE GENOMIC DNA]</scope>
    <source>
        <strain evidence="2 3">12B1</strain>
    </source>
</reference>